<proteinExistence type="predicted"/>
<sequence>MPFDNSIKNMQTPERVRALCQLVEYSSYTKNELLELLQPPAVNTSENIAAECYNFASKGNLIVENKDRKVISNMSPNAAQDPVTFRREIIRNAHQQPDLVFHRFMAWALGKGQDVMTYKSEKLVSSFFLDVTSKTKGIGLSNEDRNREYNTTNTKGWMNWASYLGYGFEHKGSFLVNPSLRLKEELMFDTSLDKGKLIPFRTFMSWLALALPELDGGIYNEQVYSERNGSQQLSYALSTGLRSLHSQGIVELVQTRDAGDVWHLTPSKLHEVSSAVTGIKIVGGQEG</sequence>
<dbReference type="RefSeq" id="WP_305022507.1">
    <property type="nucleotide sequence ID" value="NZ_JAUQTB010000001.1"/>
</dbReference>
<dbReference type="EMBL" id="JAUQTB010000001">
    <property type="protein sequence ID" value="MDO7905336.1"/>
    <property type="molecule type" value="Genomic_DNA"/>
</dbReference>
<dbReference type="Proteomes" id="UP001240171">
    <property type="component" value="Unassembled WGS sequence"/>
</dbReference>
<keyword evidence="2" id="KW-1185">Reference proteome</keyword>
<evidence type="ECO:0000313" key="1">
    <source>
        <dbReference type="EMBL" id="MDO7905336.1"/>
    </source>
</evidence>
<comment type="caution">
    <text evidence="1">The sequence shown here is derived from an EMBL/GenBank/DDBJ whole genome shotgun (WGS) entry which is preliminary data.</text>
</comment>
<name>A0ABT9CCB4_9BACL</name>
<gene>
    <name evidence="1" type="ORF">Q5741_02780</name>
</gene>
<accession>A0ABT9CCB4</accession>
<reference evidence="1 2" key="1">
    <citation type="submission" date="2023-07" db="EMBL/GenBank/DDBJ databases">
        <title>Paenibacillus sp. JX-17 nov. isolated from soil.</title>
        <authorList>
            <person name="Wan Y."/>
            <person name="Liu B."/>
        </authorList>
    </citation>
    <scope>NUCLEOTIDE SEQUENCE [LARGE SCALE GENOMIC DNA]</scope>
    <source>
        <strain evidence="1 2">JX-17</strain>
    </source>
</reference>
<evidence type="ECO:0008006" key="3">
    <source>
        <dbReference type="Google" id="ProtNLM"/>
    </source>
</evidence>
<organism evidence="1 2">
    <name type="scientific">Paenibacillus lacisoli</name>
    <dbReference type="NCBI Taxonomy" id="3064525"/>
    <lineage>
        <taxon>Bacteria</taxon>
        <taxon>Bacillati</taxon>
        <taxon>Bacillota</taxon>
        <taxon>Bacilli</taxon>
        <taxon>Bacillales</taxon>
        <taxon>Paenibacillaceae</taxon>
        <taxon>Paenibacillus</taxon>
    </lineage>
</organism>
<evidence type="ECO:0000313" key="2">
    <source>
        <dbReference type="Proteomes" id="UP001240171"/>
    </source>
</evidence>
<protein>
    <recommendedName>
        <fullName evidence="3">DUF4007 family protein</fullName>
    </recommendedName>
</protein>